<dbReference type="PROSITE" id="PS51746">
    <property type="entry name" value="PPM_2"/>
    <property type="match status" value="1"/>
</dbReference>
<dbReference type="SMART" id="SM00332">
    <property type="entry name" value="PP2Cc"/>
    <property type="match status" value="1"/>
</dbReference>
<dbReference type="SUPFAM" id="SSF81606">
    <property type="entry name" value="PP2C-like"/>
    <property type="match status" value="1"/>
</dbReference>
<dbReference type="Gene3D" id="3.60.40.10">
    <property type="entry name" value="PPM-type phosphatase domain"/>
    <property type="match status" value="1"/>
</dbReference>
<evidence type="ECO:0000313" key="3">
    <source>
        <dbReference type="Proteomes" id="UP000077628"/>
    </source>
</evidence>
<organism evidence="2 3">
    <name type="scientific">Methylomonas koyamae</name>
    <dbReference type="NCBI Taxonomy" id="702114"/>
    <lineage>
        <taxon>Bacteria</taxon>
        <taxon>Pseudomonadati</taxon>
        <taxon>Pseudomonadota</taxon>
        <taxon>Gammaproteobacteria</taxon>
        <taxon>Methylococcales</taxon>
        <taxon>Methylococcaceae</taxon>
        <taxon>Methylomonas</taxon>
    </lineage>
</organism>
<dbReference type="InterPro" id="IPR001932">
    <property type="entry name" value="PPM-type_phosphatase-like_dom"/>
</dbReference>
<evidence type="ECO:0000313" key="2">
    <source>
        <dbReference type="EMBL" id="OAI29211.1"/>
    </source>
</evidence>
<sequence>MTVTRLLESYYAYGLSDPGLARAANEDAISINAAAGLCLLADGMGGHGQGDVASRQVVASVNDLIGRYLPAAAEPFAPSWFERWFKRRDGADRDSLERQLDLLADIIREANRTLYRDNQARGAAEGCGIGTTLVGCRLTRGSAKMQVFHVGDSRLYRLRGNALQALTKDHSLYRQWQDTGRTGEAPPANRLYQAIGPKPAIVPDVQLVEFAAGDSFLLCSDGLTGMLEDGEIADLLGGLTPDNLPAKAGALIDAANANGGTDNISVILLCQ</sequence>
<evidence type="ECO:0000259" key="1">
    <source>
        <dbReference type="PROSITE" id="PS51746"/>
    </source>
</evidence>
<reference evidence="3" key="1">
    <citation type="submission" date="2016-03" db="EMBL/GenBank/DDBJ databases">
        <authorList>
            <person name="Heylen K."/>
            <person name="De Vos P."/>
            <person name="Vekeman B."/>
        </authorList>
    </citation>
    <scope>NUCLEOTIDE SEQUENCE [LARGE SCALE GENOMIC DNA]</scope>
    <source>
        <strain evidence="3">R-45383</strain>
    </source>
</reference>
<dbReference type="STRING" id="702114.A1355_16680"/>
<comment type="caution">
    <text evidence="2">The sequence shown here is derived from an EMBL/GenBank/DDBJ whole genome shotgun (WGS) entry which is preliminary data.</text>
</comment>
<proteinExistence type="predicted"/>
<dbReference type="InterPro" id="IPR036457">
    <property type="entry name" value="PPM-type-like_dom_sf"/>
</dbReference>
<dbReference type="Proteomes" id="UP000077628">
    <property type="component" value="Unassembled WGS sequence"/>
</dbReference>
<protein>
    <recommendedName>
        <fullName evidence="1">PPM-type phosphatase domain-containing protein</fullName>
    </recommendedName>
</protein>
<name>A0A177PGB4_9GAMM</name>
<feature type="domain" description="PPM-type phosphatase" evidence="1">
    <location>
        <begin position="9"/>
        <end position="271"/>
    </location>
</feature>
<gene>
    <name evidence="2" type="ORF">A1355_16680</name>
</gene>
<accession>A0A177PGB4</accession>
<dbReference type="CDD" id="cd00143">
    <property type="entry name" value="PP2Cc"/>
    <property type="match status" value="1"/>
</dbReference>
<keyword evidence="3" id="KW-1185">Reference proteome</keyword>
<dbReference type="EMBL" id="LUUK01000002">
    <property type="protein sequence ID" value="OAI29211.1"/>
    <property type="molecule type" value="Genomic_DNA"/>
</dbReference>
<dbReference type="AlphaFoldDB" id="A0A177PGB4"/>
<dbReference type="Pfam" id="PF13672">
    <property type="entry name" value="PP2C_2"/>
    <property type="match status" value="1"/>
</dbReference>
<dbReference type="SMART" id="SM00331">
    <property type="entry name" value="PP2C_SIG"/>
    <property type="match status" value="1"/>
</dbReference>